<evidence type="ECO:0000313" key="2">
    <source>
        <dbReference type="EMBL" id="KGY07702.1"/>
    </source>
</evidence>
<dbReference type="EMBL" id="JRWP01000040">
    <property type="protein sequence ID" value="KGY07702.1"/>
    <property type="molecule type" value="Genomic_DNA"/>
</dbReference>
<evidence type="ECO:0000256" key="1">
    <source>
        <dbReference type="SAM" id="Coils"/>
    </source>
</evidence>
<proteinExistence type="predicted"/>
<feature type="coiled-coil region" evidence="1">
    <location>
        <begin position="486"/>
        <end position="513"/>
    </location>
</feature>
<gene>
    <name evidence="2" type="ORF">NM06_15870</name>
</gene>
<dbReference type="OrthoDB" id="5906096at2"/>
<accession>A0A0A5HQ64</accession>
<comment type="caution">
    <text evidence="2">The sequence shown here is derived from an EMBL/GenBank/DDBJ whole genome shotgun (WGS) entry which is preliminary data.</text>
</comment>
<dbReference type="AlphaFoldDB" id="A0A0A5HQ64"/>
<reference evidence="2 3" key="1">
    <citation type="submission" date="2014-10" db="EMBL/GenBank/DDBJ databases">
        <title>Genome sequencing of Vibrio sinaloensis T08.</title>
        <authorList>
            <person name="Chan K.-G."/>
            <person name="Mohamad N.I."/>
        </authorList>
    </citation>
    <scope>NUCLEOTIDE SEQUENCE [LARGE SCALE GENOMIC DNA]</scope>
    <source>
        <strain evidence="2 3">T08</strain>
    </source>
</reference>
<organism evidence="2 3">
    <name type="scientific">Photobacterium sp. (strain ATCC 43367)</name>
    <dbReference type="NCBI Taxonomy" id="379097"/>
    <lineage>
        <taxon>Bacteria</taxon>
        <taxon>Pseudomonadati</taxon>
        <taxon>Pseudomonadota</taxon>
        <taxon>Gammaproteobacteria</taxon>
        <taxon>Vibrionales</taxon>
        <taxon>Vibrionaceae</taxon>
        <taxon>Vibrio</taxon>
        <taxon>Vibrio oreintalis group</taxon>
    </lineage>
</organism>
<sequence length="633" mass="72523">MKKEDLLYVGGAVRPLDKILKTNACYEAGFLGSDFQQWAESENQKLRAYEQLHFLRTKHIREAARDSEETIGLSKGAKVGHDKKRQKIARIDKRLRVLKHPRGVKTELDSRKGHDSFESLYATTGRTSAAVLPLAHEKTTFTPESSPVSLHLQKRDWSGQHRAQIVTQPPAGSAPDANVGERFTEKLTKRSVSKIFESGAYVAQCHDGFTTFLTLTFSREQRMALFGAMAEAEGRPYTPIRFERDKGTLVHGKDGQYTLLPEKPFKVIKVLETTMGREVSRFLDGCKKMYQRGWETETGRKIEPHYKAKPTEFGPDRDKADFHYIWVAECPPSKDENGEIIGEPNPHIHLVMRWSVDKSVFADWAKRLEALWGQGMAHLEWIKQPKAASSYLIKALGYAAKGENADQGLIRGNRYNIARCSRAPAWETLATFEADNITAVIKELGYKLEQWKKPLQRSLSRINKMKAQTIKASGIAKKQDQPQAYLDKLQSRIIRLERAAKKVTQDMKQKEMHVSSMNRFSITFDGDKSRERLDSFLHWACGARGWSMELLGATGQYSEVLEREVYGTRHHIDLSDIREQAREQYQAQYEHFLERRAYWQSVLKEPVPNEPTEEEINYWQSVKSDYLEGRLAA</sequence>
<protein>
    <submittedName>
        <fullName evidence="2">Uncharacterized protein</fullName>
    </submittedName>
</protein>
<evidence type="ECO:0000313" key="3">
    <source>
        <dbReference type="Proteomes" id="UP000030451"/>
    </source>
</evidence>
<keyword evidence="1" id="KW-0175">Coiled coil</keyword>
<name>A0A0A5HQ64_PHOS4</name>
<dbReference type="Proteomes" id="UP000030451">
    <property type="component" value="Unassembled WGS sequence"/>
</dbReference>